<organism evidence="3 4">
    <name type="scientific">Asbolus verrucosus</name>
    <name type="common">Desert ironclad beetle</name>
    <dbReference type="NCBI Taxonomy" id="1661398"/>
    <lineage>
        <taxon>Eukaryota</taxon>
        <taxon>Metazoa</taxon>
        <taxon>Ecdysozoa</taxon>
        <taxon>Arthropoda</taxon>
        <taxon>Hexapoda</taxon>
        <taxon>Insecta</taxon>
        <taxon>Pterygota</taxon>
        <taxon>Neoptera</taxon>
        <taxon>Endopterygota</taxon>
        <taxon>Coleoptera</taxon>
        <taxon>Polyphaga</taxon>
        <taxon>Cucujiformia</taxon>
        <taxon>Tenebrionidae</taxon>
        <taxon>Pimeliinae</taxon>
        <taxon>Asbolus</taxon>
    </lineage>
</organism>
<dbReference type="EMBL" id="QDEB01043690">
    <property type="protein sequence ID" value="RZC38386.1"/>
    <property type="molecule type" value="Genomic_DNA"/>
</dbReference>
<evidence type="ECO:0000259" key="2">
    <source>
        <dbReference type="PROSITE" id="PS00028"/>
    </source>
</evidence>
<feature type="region of interest" description="Disordered" evidence="1">
    <location>
        <begin position="211"/>
        <end position="248"/>
    </location>
</feature>
<dbReference type="InterPro" id="IPR013087">
    <property type="entry name" value="Znf_C2H2_type"/>
</dbReference>
<dbReference type="Proteomes" id="UP000292052">
    <property type="component" value="Unassembled WGS sequence"/>
</dbReference>
<dbReference type="GO" id="GO:0003723">
    <property type="term" value="F:RNA binding"/>
    <property type="evidence" value="ECO:0007669"/>
    <property type="project" value="InterPro"/>
</dbReference>
<dbReference type="InterPro" id="IPR019496">
    <property type="entry name" value="NUFIP1_cons_dom"/>
</dbReference>
<name>A0A482W042_ASBVE</name>
<proteinExistence type="predicted"/>
<keyword evidence="4" id="KW-1185">Reference proteome</keyword>
<dbReference type="GO" id="GO:0000492">
    <property type="term" value="P:box C/D snoRNP assembly"/>
    <property type="evidence" value="ECO:0007669"/>
    <property type="project" value="TreeGrafter"/>
</dbReference>
<feature type="domain" description="C2H2-type" evidence="2">
    <location>
        <begin position="11"/>
        <end position="31"/>
    </location>
</feature>
<dbReference type="STRING" id="1661398.A0A482W042"/>
<evidence type="ECO:0000256" key="1">
    <source>
        <dbReference type="SAM" id="MobiDB-lite"/>
    </source>
</evidence>
<protein>
    <submittedName>
        <fullName evidence="3">NUFIP1 domain containing protein</fullName>
    </submittedName>
</protein>
<reference evidence="3 4" key="1">
    <citation type="submission" date="2017-03" db="EMBL/GenBank/DDBJ databases">
        <title>Genome of the blue death feigning beetle - Asbolus verrucosus.</title>
        <authorList>
            <person name="Rider S.D."/>
        </authorList>
    </citation>
    <scope>NUCLEOTIDE SEQUENCE [LARGE SCALE GENOMIC DNA]</scope>
    <source>
        <strain evidence="3">Butters</strain>
        <tissue evidence="3">Head and leg muscle</tissue>
    </source>
</reference>
<dbReference type="PROSITE" id="PS00028">
    <property type="entry name" value="ZINC_FINGER_C2H2_1"/>
    <property type="match status" value="1"/>
</dbReference>
<dbReference type="AlphaFoldDB" id="A0A482W042"/>
<dbReference type="GO" id="GO:0005634">
    <property type="term" value="C:nucleus"/>
    <property type="evidence" value="ECO:0007669"/>
    <property type="project" value="TreeGrafter"/>
</dbReference>
<gene>
    <name evidence="3" type="ORF">BDFB_006473</name>
</gene>
<sequence length="331" mass="39508">MQESSEEILFCDVCEQDFYSQERYERHISEHRVCGLDGCQYTADEKMIENHIRMQHTTGLYEKIRNVSTPEDIAKWIEERKMRYPTKENVQKRYERQEEMLKRGEKIGERKNRFGRDKTRLSRITQKRPLKRKKVTVSKTVQEKPKESLIDEKCDWNGAMFPFKGTKELYEEEDFKETSDYDDDEWSSENSNAKVTVQLNNALGALMGAYMTDDEEDSPPNQSAEQDDEAPVEEKIQRQPIEYPSEEPKNLNVTRRIKKRKMFSSNKKQSKMRKLNDNKSLENGFSRLKFFRRRVTLLEKLLDSEIRHERNILLQCVQFVVGNNFFRNKDR</sequence>
<dbReference type="PANTHER" id="PTHR13309:SF0">
    <property type="entry name" value="FMR1-INTERACTING PROTEIN NUFIP1"/>
    <property type="match status" value="1"/>
</dbReference>
<dbReference type="PANTHER" id="PTHR13309">
    <property type="entry name" value="NUCLEAR FRAGILE X MENTAL RETARDATION PROTEIN INTERACTING PROTEIN 1"/>
    <property type="match status" value="1"/>
</dbReference>
<comment type="caution">
    <text evidence="3">The sequence shown here is derived from an EMBL/GenBank/DDBJ whole genome shotgun (WGS) entry which is preliminary data.</text>
</comment>
<accession>A0A482W042</accession>
<evidence type="ECO:0000313" key="4">
    <source>
        <dbReference type="Proteomes" id="UP000292052"/>
    </source>
</evidence>
<dbReference type="InterPro" id="IPR039136">
    <property type="entry name" value="NUFIP1-like"/>
</dbReference>
<evidence type="ECO:0000313" key="3">
    <source>
        <dbReference type="EMBL" id="RZC38386.1"/>
    </source>
</evidence>
<dbReference type="OrthoDB" id="273070at2759"/>
<dbReference type="SMART" id="SM00355">
    <property type="entry name" value="ZnF_C2H2"/>
    <property type="match status" value="2"/>
</dbReference>
<dbReference type="Pfam" id="PF10453">
    <property type="entry name" value="NUFIP1"/>
    <property type="match status" value="1"/>
</dbReference>